<protein>
    <submittedName>
        <fullName evidence="2">Uncharacterized protein</fullName>
    </submittedName>
</protein>
<dbReference type="Proteomes" id="UP000265703">
    <property type="component" value="Unassembled WGS sequence"/>
</dbReference>
<dbReference type="OrthoDB" id="2439317at2759"/>
<gene>
    <name evidence="2" type="ORF">C1645_833075</name>
</gene>
<dbReference type="AlphaFoldDB" id="A0A397SI96"/>
<feature type="compositionally biased region" description="Acidic residues" evidence="1">
    <location>
        <begin position="19"/>
        <end position="39"/>
    </location>
</feature>
<reference evidence="2 3" key="1">
    <citation type="submission" date="2018-06" db="EMBL/GenBank/DDBJ databases">
        <title>Comparative genomics reveals the genomic features of Rhizophagus irregularis, R. cerebriforme, R. diaphanum and Gigaspora rosea, and their symbiotic lifestyle signature.</title>
        <authorList>
            <person name="Morin E."/>
            <person name="San Clemente H."/>
            <person name="Chen E.C.H."/>
            <person name="De La Providencia I."/>
            <person name="Hainaut M."/>
            <person name="Kuo A."/>
            <person name="Kohler A."/>
            <person name="Murat C."/>
            <person name="Tang N."/>
            <person name="Roy S."/>
            <person name="Loubradou J."/>
            <person name="Henrissat B."/>
            <person name="Grigoriev I.V."/>
            <person name="Corradi N."/>
            <person name="Roux C."/>
            <person name="Martin F.M."/>
        </authorList>
    </citation>
    <scope>NUCLEOTIDE SEQUENCE [LARGE SCALE GENOMIC DNA]</scope>
    <source>
        <strain evidence="2 3">DAOM 227022</strain>
    </source>
</reference>
<name>A0A397SI96_9GLOM</name>
<feature type="region of interest" description="Disordered" evidence="1">
    <location>
        <begin position="1"/>
        <end position="39"/>
    </location>
</feature>
<accession>A0A397SI96</accession>
<comment type="caution">
    <text evidence="2">The sequence shown here is derived from an EMBL/GenBank/DDBJ whole genome shotgun (WGS) entry which is preliminary data.</text>
</comment>
<dbReference type="EMBL" id="QKYT01000534">
    <property type="protein sequence ID" value="RIA83905.1"/>
    <property type="molecule type" value="Genomic_DNA"/>
</dbReference>
<proteinExistence type="predicted"/>
<evidence type="ECO:0000313" key="2">
    <source>
        <dbReference type="EMBL" id="RIA83905.1"/>
    </source>
</evidence>
<organism evidence="2 3">
    <name type="scientific">Glomus cerebriforme</name>
    <dbReference type="NCBI Taxonomy" id="658196"/>
    <lineage>
        <taxon>Eukaryota</taxon>
        <taxon>Fungi</taxon>
        <taxon>Fungi incertae sedis</taxon>
        <taxon>Mucoromycota</taxon>
        <taxon>Glomeromycotina</taxon>
        <taxon>Glomeromycetes</taxon>
        <taxon>Glomerales</taxon>
        <taxon>Glomeraceae</taxon>
        <taxon>Glomus</taxon>
    </lineage>
</organism>
<evidence type="ECO:0000256" key="1">
    <source>
        <dbReference type="SAM" id="MobiDB-lite"/>
    </source>
</evidence>
<evidence type="ECO:0000313" key="3">
    <source>
        <dbReference type="Proteomes" id="UP000265703"/>
    </source>
</evidence>
<sequence length="180" mass="20900">MNSFPVDVDSYDDLNKGENEEDNLNEDENEINQDSETLEDEAIHSAGPVLDSELKEPFIGTSSKNLKQTDIICYQDDFIPKYYDNIQKVQVHQYIQKKLNMVDLWDILNNEMKLTDGRVYDVNNIKNLIKHWAKGRPSGKCLKAYNEKSGGSKIHKENVYEKDLEKSNENECRCVIINYM</sequence>
<keyword evidence="3" id="KW-1185">Reference proteome</keyword>